<accession>M0IZX9</accession>
<evidence type="ECO:0000256" key="6">
    <source>
        <dbReference type="ARBA" id="ARBA00022898"/>
    </source>
</evidence>
<dbReference type="InterPro" id="IPR015424">
    <property type="entry name" value="PyrdxlP-dep_Trfase"/>
</dbReference>
<dbReference type="NCBIfam" id="TIGR01140">
    <property type="entry name" value="L_thr_O3P_dcar"/>
    <property type="match status" value="1"/>
</dbReference>
<comment type="pathway">
    <text evidence="3">Cofactor biosynthesis; adenosylcobalamin biosynthesis.</text>
</comment>
<name>M0IZX9_9EURY</name>
<reference evidence="12 13" key="1">
    <citation type="journal article" date="2014" name="PLoS Genet.">
        <title>Phylogenetically driven sequencing of extremely halophilic archaea reveals strategies for static and dynamic osmo-response.</title>
        <authorList>
            <person name="Becker E.A."/>
            <person name="Seitzer P.M."/>
            <person name="Tritt A."/>
            <person name="Larsen D."/>
            <person name="Krusor M."/>
            <person name="Yao A.I."/>
            <person name="Wu D."/>
            <person name="Madern D."/>
            <person name="Eisen J.A."/>
            <person name="Darling A.E."/>
            <person name="Facciotti M.T."/>
        </authorList>
    </citation>
    <scope>NUCLEOTIDE SEQUENCE [LARGE SCALE GENOMIC DNA]</scope>
    <source>
        <strain evidence="12 13">ATCC 35960</strain>
    </source>
</reference>
<evidence type="ECO:0000256" key="4">
    <source>
        <dbReference type="ARBA" id="ARBA00012285"/>
    </source>
</evidence>
<evidence type="ECO:0000256" key="10">
    <source>
        <dbReference type="SAM" id="MobiDB-lite"/>
    </source>
</evidence>
<evidence type="ECO:0000256" key="5">
    <source>
        <dbReference type="ARBA" id="ARBA00022573"/>
    </source>
</evidence>
<comment type="caution">
    <text evidence="12">The sequence shown here is derived from an EMBL/GenBank/DDBJ whole genome shotgun (WGS) entry which is preliminary data.</text>
</comment>
<dbReference type="GO" id="GO:0009236">
    <property type="term" value="P:cobalamin biosynthetic process"/>
    <property type="evidence" value="ECO:0007669"/>
    <property type="project" value="UniProtKB-UniPathway"/>
</dbReference>
<dbReference type="InterPro" id="IPR005860">
    <property type="entry name" value="CobD"/>
</dbReference>
<feature type="domain" description="Aminotransferase class I/classII large" evidence="11">
    <location>
        <begin position="35"/>
        <end position="346"/>
    </location>
</feature>
<evidence type="ECO:0000256" key="9">
    <source>
        <dbReference type="ARBA" id="ARBA00048531"/>
    </source>
</evidence>
<comment type="catalytic activity">
    <reaction evidence="9">
        <text>O-phospho-L-threonine + H(+) = (R)-1-aminopropan-2-yl phosphate + CO2</text>
        <dbReference type="Rhea" id="RHEA:11492"/>
        <dbReference type="ChEBI" id="CHEBI:15378"/>
        <dbReference type="ChEBI" id="CHEBI:16526"/>
        <dbReference type="ChEBI" id="CHEBI:58563"/>
        <dbReference type="ChEBI" id="CHEBI:58675"/>
        <dbReference type="EC" id="4.1.1.81"/>
    </reaction>
</comment>
<keyword evidence="13" id="KW-1185">Reference proteome</keyword>
<dbReference type="CDD" id="cd00609">
    <property type="entry name" value="AAT_like"/>
    <property type="match status" value="1"/>
</dbReference>
<dbReference type="PANTHER" id="PTHR42885">
    <property type="entry name" value="HISTIDINOL-PHOSPHATE AMINOTRANSFERASE-RELATED"/>
    <property type="match status" value="1"/>
</dbReference>
<evidence type="ECO:0000256" key="1">
    <source>
        <dbReference type="ARBA" id="ARBA00001933"/>
    </source>
</evidence>
<evidence type="ECO:0000256" key="2">
    <source>
        <dbReference type="ARBA" id="ARBA00003444"/>
    </source>
</evidence>
<dbReference type="Gene3D" id="3.40.640.10">
    <property type="entry name" value="Type I PLP-dependent aspartate aminotransferase-like (Major domain)"/>
    <property type="match status" value="1"/>
</dbReference>
<dbReference type="EMBL" id="AOLP01000017">
    <property type="protein sequence ID" value="EMA01648.1"/>
    <property type="molecule type" value="Genomic_DNA"/>
</dbReference>
<dbReference type="GO" id="GO:0030170">
    <property type="term" value="F:pyridoxal phosphate binding"/>
    <property type="evidence" value="ECO:0007669"/>
    <property type="project" value="InterPro"/>
</dbReference>
<evidence type="ECO:0000256" key="7">
    <source>
        <dbReference type="ARBA" id="ARBA00023239"/>
    </source>
</evidence>
<dbReference type="GO" id="GO:0048472">
    <property type="term" value="F:threonine-phosphate decarboxylase activity"/>
    <property type="evidence" value="ECO:0007669"/>
    <property type="project" value="UniProtKB-EC"/>
</dbReference>
<dbReference type="InterPro" id="IPR004839">
    <property type="entry name" value="Aminotransferase_I/II_large"/>
</dbReference>
<dbReference type="EC" id="4.1.1.81" evidence="4"/>
<keyword evidence="6" id="KW-0663">Pyridoxal phosphate</keyword>
<dbReference type="Proteomes" id="UP000011553">
    <property type="component" value="Unassembled WGS sequence"/>
</dbReference>
<gene>
    <name evidence="12" type="ORF">C438_14866</name>
</gene>
<proteinExistence type="predicted"/>
<evidence type="ECO:0000313" key="12">
    <source>
        <dbReference type="EMBL" id="EMA01648.1"/>
    </source>
</evidence>
<sequence length="353" mass="37397">MGPTPAALTPTSTMDPESVRAGSRVPHGGTTDPTVLDFSANTNPERPDGVETVYREAFDASTRYPDDDYADFRAAAGDYVGCAPEAVVPTAGGLEALRLAFEVTLAPGDTALVPEPSFGEYDREIRLQGAEPVAVAHDAVLDADPEPHAVAVVCTPNNPTGELASADDLRSFAARCREAETVLVVDEAFLDFTDEPSLAGDPGVVVARSLTKMFGLPGVRAGFAVATGDLGDRLAVARRAWSLSTPAAAVGAYCMDDAEFVSHTRARVATERERLRETLSEAFEVYPSDAPFLLLDVGDRDVDAVVETSRDHGVAVRDATTFPTLDSHVRVAVKRPDENDELLRALAAVATDV</sequence>
<evidence type="ECO:0000259" key="11">
    <source>
        <dbReference type="Pfam" id="PF00155"/>
    </source>
</evidence>
<evidence type="ECO:0000313" key="13">
    <source>
        <dbReference type="Proteomes" id="UP000011553"/>
    </source>
</evidence>
<evidence type="ECO:0000256" key="3">
    <source>
        <dbReference type="ARBA" id="ARBA00004953"/>
    </source>
</evidence>
<keyword evidence="5" id="KW-0169">Cobalamin biosynthesis</keyword>
<dbReference type="UniPathway" id="UPA00148"/>
<comment type="cofactor">
    <cofactor evidence="1">
        <name>pyridoxal 5'-phosphate</name>
        <dbReference type="ChEBI" id="CHEBI:597326"/>
    </cofactor>
</comment>
<dbReference type="InterPro" id="IPR015422">
    <property type="entry name" value="PyrdxlP-dep_Trfase_small"/>
</dbReference>
<dbReference type="InterPro" id="IPR015421">
    <property type="entry name" value="PyrdxlP-dep_Trfase_major"/>
</dbReference>
<dbReference type="PATRIC" id="fig|662478.6.peg.2922"/>
<dbReference type="Gene3D" id="3.90.1150.10">
    <property type="entry name" value="Aspartate Aminotransferase, domain 1"/>
    <property type="match status" value="1"/>
</dbReference>
<keyword evidence="7" id="KW-0456">Lyase</keyword>
<comment type="function">
    <text evidence="2">Decarboxylates L-threonine-O-3-phosphate to yield (R)-1-amino-2-propanol O-2-phosphate, the precursor for the linkage between the nucleotide loop and the corrin ring in cobalamin.</text>
</comment>
<feature type="region of interest" description="Disordered" evidence="10">
    <location>
        <begin position="1"/>
        <end position="48"/>
    </location>
</feature>
<evidence type="ECO:0000256" key="8">
    <source>
        <dbReference type="ARBA" id="ARBA00029996"/>
    </source>
</evidence>
<organism evidence="12 13">
    <name type="scientific">Haloferax denitrificans ATCC 35960</name>
    <dbReference type="NCBI Taxonomy" id="662478"/>
    <lineage>
        <taxon>Archaea</taxon>
        <taxon>Methanobacteriati</taxon>
        <taxon>Methanobacteriota</taxon>
        <taxon>Stenosarchaea group</taxon>
        <taxon>Halobacteria</taxon>
        <taxon>Halobacteriales</taxon>
        <taxon>Haloferacaceae</taxon>
        <taxon>Haloferax</taxon>
    </lineage>
</organism>
<dbReference type="PANTHER" id="PTHR42885:SF1">
    <property type="entry name" value="THREONINE-PHOSPHATE DECARBOXYLASE"/>
    <property type="match status" value="1"/>
</dbReference>
<dbReference type="SUPFAM" id="SSF53383">
    <property type="entry name" value="PLP-dependent transferases"/>
    <property type="match status" value="1"/>
</dbReference>
<dbReference type="Pfam" id="PF00155">
    <property type="entry name" value="Aminotran_1_2"/>
    <property type="match status" value="1"/>
</dbReference>
<protein>
    <recommendedName>
        <fullName evidence="4">threonine-phosphate decarboxylase</fullName>
        <ecNumber evidence="4">4.1.1.81</ecNumber>
    </recommendedName>
    <alternativeName>
        <fullName evidence="8">L-threonine-O-3-phosphate decarboxylase</fullName>
    </alternativeName>
</protein>
<dbReference type="AlphaFoldDB" id="M0IZX9"/>